<dbReference type="AlphaFoldDB" id="A0A2S8B7I0"/>
<feature type="domain" description="FAD-binding PCMH-type" evidence="6">
    <location>
        <begin position="50"/>
        <end position="236"/>
    </location>
</feature>
<comment type="cofactor">
    <cofactor evidence="1">
        <name>FAD</name>
        <dbReference type="ChEBI" id="CHEBI:57692"/>
    </cofactor>
</comment>
<sequence>MRPPLPEGIAAADFSRALDELAGVVGKTWVFVDELPLSTYRDAYSPLADGTLLPSAAVAPESVEQVQRILAIANSFRLPIWTIGTGRNFAYGGPAPRRSGYLVLDLKRMNRIIEVNEKYGYALVEPGVSYMQLYRHLQRIGSKLWIDPAAPAWGGVMGNALEHGAGYTPYGDHFIMQCGMEVVLADGQVVRTGQGGISNSKHWQISKHGLGPQFDGMFTQSNFGVVTKLGIWLMPEPPGYKPFMITFPREEDLEQIFEITRPLKVNQVIPNAAVAVDLLWEASAKTTRRHYYDGKGPLPPSIRAKIAADLNLGMWNYYGALYGPPPMIENNWKLIEEAFSNIPGAKFHFTRENDPAWDYRVKLMRGEPNMTEFSIMNWIGGGGHVNFSPISAPDGAEALAQYNLIKKRCHEFGFDYIGEFLVGWRDMHHILMIMYNRADETMRKSAHDLFSLLVDEAAAAGFGEYRTHLAFMDQIAGTYRHNDGALWDLHHRLKDALDPNGILSPGKQGIWPKSARPDATRPTLPGDS</sequence>
<dbReference type="InterPro" id="IPR004113">
    <property type="entry name" value="FAD-bd_oxidored_4_C"/>
</dbReference>
<dbReference type="InterPro" id="IPR016169">
    <property type="entry name" value="FAD-bd_PCMH_sub2"/>
</dbReference>
<keyword evidence="2" id="KW-0285">Flavoprotein</keyword>
<dbReference type="SUPFAM" id="SSF56176">
    <property type="entry name" value="FAD-binding/transporter-associated domain-like"/>
    <property type="match status" value="1"/>
</dbReference>
<dbReference type="PANTHER" id="PTHR11748:SF114">
    <property type="entry name" value="ARYL-ALCOHOL OXIDASE VANILLYL-ALCOHOL OXIDASE (AFU_ORTHOLOGUE AFUA_3G09500)-RELATED"/>
    <property type="match status" value="1"/>
</dbReference>
<dbReference type="RefSeq" id="WP_105998624.1">
    <property type="nucleotide sequence ID" value="NZ_CM009578.1"/>
</dbReference>
<dbReference type="Gene3D" id="1.10.45.10">
    <property type="entry name" value="Vanillyl-alcohol Oxidase, Chain A, domain 4"/>
    <property type="match status" value="1"/>
</dbReference>
<dbReference type="InterPro" id="IPR016166">
    <property type="entry name" value="FAD-bd_PCMH"/>
</dbReference>
<dbReference type="Gene3D" id="3.40.462.10">
    <property type="entry name" value="FAD-linked oxidases, C-terminal domain"/>
    <property type="match status" value="1"/>
</dbReference>
<keyword evidence="8" id="KW-1185">Reference proteome</keyword>
<dbReference type="Pfam" id="PF01565">
    <property type="entry name" value="FAD_binding_4"/>
    <property type="match status" value="1"/>
</dbReference>
<keyword evidence="4" id="KW-0560">Oxidoreductase</keyword>
<evidence type="ECO:0000256" key="5">
    <source>
        <dbReference type="SAM" id="MobiDB-lite"/>
    </source>
</evidence>
<evidence type="ECO:0000259" key="6">
    <source>
        <dbReference type="PROSITE" id="PS51387"/>
    </source>
</evidence>
<evidence type="ECO:0000256" key="4">
    <source>
        <dbReference type="ARBA" id="ARBA00023002"/>
    </source>
</evidence>
<dbReference type="EMBL" id="PHFW01000002">
    <property type="protein sequence ID" value="PQM28371.1"/>
    <property type="molecule type" value="Genomic_DNA"/>
</dbReference>
<proteinExistence type="predicted"/>
<dbReference type="InterPro" id="IPR036318">
    <property type="entry name" value="FAD-bd_PCMH-like_sf"/>
</dbReference>
<comment type="caution">
    <text evidence="7">The sequence shown here is derived from an EMBL/GenBank/DDBJ whole genome shotgun (WGS) entry which is preliminary data.</text>
</comment>
<dbReference type="Gene3D" id="3.30.43.10">
    <property type="entry name" value="Uridine Diphospho-n-acetylenolpyruvylglucosamine Reductase, domain 2"/>
    <property type="match status" value="1"/>
</dbReference>
<dbReference type="InterPro" id="IPR016164">
    <property type="entry name" value="FAD-linked_Oxase-like_C"/>
</dbReference>
<dbReference type="GO" id="GO:0008720">
    <property type="term" value="F:D-lactate dehydrogenase (NAD+) activity"/>
    <property type="evidence" value="ECO:0007669"/>
    <property type="project" value="TreeGrafter"/>
</dbReference>
<name>A0A2S8B7I0_9SPHN</name>
<dbReference type="InterPro" id="IPR016170">
    <property type="entry name" value="Cytok_DH_C_sf"/>
</dbReference>
<dbReference type="Proteomes" id="UP000238954">
    <property type="component" value="Chromosome"/>
</dbReference>
<dbReference type="GO" id="GO:0004458">
    <property type="term" value="F:D-lactate dehydrogenase (cytochrome) activity"/>
    <property type="evidence" value="ECO:0007669"/>
    <property type="project" value="TreeGrafter"/>
</dbReference>
<dbReference type="GO" id="GO:1903457">
    <property type="term" value="P:lactate catabolic process"/>
    <property type="evidence" value="ECO:0007669"/>
    <property type="project" value="TreeGrafter"/>
</dbReference>
<keyword evidence="3" id="KW-0274">FAD</keyword>
<evidence type="ECO:0000256" key="3">
    <source>
        <dbReference type="ARBA" id="ARBA00022827"/>
    </source>
</evidence>
<dbReference type="InterPro" id="IPR016167">
    <property type="entry name" value="FAD-bd_PCMH_sub1"/>
</dbReference>
<accession>A0A2S8B7I0</accession>
<evidence type="ECO:0000313" key="7">
    <source>
        <dbReference type="EMBL" id="PQM28371.1"/>
    </source>
</evidence>
<dbReference type="OrthoDB" id="9811557at2"/>
<dbReference type="PANTHER" id="PTHR11748">
    <property type="entry name" value="D-LACTATE DEHYDROGENASE"/>
    <property type="match status" value="1"/>
</dbReference>
<dbReference type="SUPFAM" id="SSF55103">
    <property type="entry name" value="FAD-linked oxidases, C-terminal domain"/>
    <property type="match status" value="1"/>
</dbReference>
<dbReference type="InterPro" id="IPR016171">
    <property type="entry name" value="Vanillyl_alc_oxidase_C-sub2"/>
</dbReference>
<dbReference type="InterPro" id="IPR006094">
    <property type="entry name" value="Oxid_FAD_bind_N"/>
</dbReference>
<dbReference type="Pfam" id="PF02913">
    <property type="entry name" value="FAD-oxidase_C"/>
    <property type="match status" value="1"/>
</dbReference>
<evidence type="ECO:0000256" key="2">
    <source>
        <dbReference type="ARBA" id="ARBA00022630"/>
    </source>
</evidence>
<organism evidence="7 8">
    <name type="scientific">Sphingopyxis lindanitolerans</name>
    <dbReference type="NCBI Taxonomy" id="2054227"/>
    <lineage>
        <taxon>Bacteria</taxon>
        <taxon>Pseudomonadati</taxon>
        <taxon>Pseudomonadota</taxon>
        <taxon>Alphaproteobacteria</taxon>
        <taxon>Sphingomonadales</taxon>
        <taxon>Sphingomonadaceae</taxon>
        <taxon>Sphingopyxis</taxon>
    </lineage>
</organism>
<dbReference type="GO" id="GO:0071949">
    <property type="term" value="F:FAD binding"/>
    <property type="evidence" value="ECO:0007669"/>
    <property type="project" value="InterPro"/>
</dbReference>
<evidence type="ECO:0000313" key="8">
    <source>
        <dbReference type="Proteomes" id="UP000238954"/>
    </source>
</evidence>
<gene>
    <name evidence="7" type="ORF">CVO77_07765</name>
</gene>
<evidence type="ECO:0000256" key="1">
    <source>
        <dbReference type="ARBA" id="ARBA00001974"/>
    </source>
</evidence>
<reference evidence="8" key="1">
    <citation type="submission" date="2017-11" db="EMBL/GenBank/DDBJ databases">
        <title>The complete genome sequence of Sphingopyxis pomeranensis sp. nov. strain WS5A3p.</title>
        <authorList>
            <person name="Kaminski M.A."/>
        </authorList>
    </citation>
    <scope>NUCLEOTIDE SEQUENCE [LARGE SCALE GENOMIC DNA]</scope>
    <source>
        <strain evidence="8">WS5A3p</strain>
    </source>
</reference>
<dbReference type="PROSITE" id="PS51387">
    <property type="entry name" value="FAD_PCMH"/>
    <property type="match status" value="1"/>
</dbReference>
<feature type="region of interest" description="Disordered" evidence="5">
    <location>
        <begin position="504"/>
        <end position="528"/>
    </location>
</feature>
<protein>
    <submittedName>
        <fullName evidence="7">Oxidoreductase</fullName>
    </submittedName>
</protein>
<dbReference type="Gene3D" id="3.30.465.10">
    <property type="match status" value="1"/>
</dbReference>